<organism evidence="2 3">
    <name type="scientific">Coccomyxa subellipsoidea</name>
    <dbReference type="NCBI Taxonomy" id="248742"/>
    <lineage>
        <taxon>Eukaryota</taxon>
        <taxon>Viridiplantae</taxon>
        <taxon>Chlorophyta</taxon>
        <taxon>core chlorophytes</taxon>
        <taxon>Trebouxiophyceae</taxon>
        <taxon>Trebouxiophyceae incertae sedis</taxon>
        <taxon>Coccomyxaceae</taxon>
        <taxon>Coccomyxa</taxon>
    </lineage>
</organism>
<proteinExistence type="predicted"/>
<gene>
    <name evidence="2" type="ORF">WJX75_000089</name>
</gene>
<reference evidence="2 3" key="1">
    <citation type="journal article" date="2024" name="Nat. Commun.">
        <title>Phylogenomics reveals the evolutionary origins of lichenization in chlorophyte algae.</title>
        <authorList>
            <person name="Puginier C."/>
            <person name="Libourel C."/>
            <person name="Otte J."/>
            <person name="Skaloud P."/>
            <person name="Haon M."/>
            <person name="Grisel S."/>
            <person name="Petersen M."/>
            <person name="Berrin J.G."/>
            <person name="Delaux P.M."/>
            <person name="Dal Grande F."/>
            <person name="Keller J."/>
        </authorList>
    </citation>
    <scope>NUCLEOTIDE SEQUENCE [LARGE SCALE GENOMIC DNA]</scope>
    <source>
        <strain evidence="2 3">SAG 216-7</strain>
    </source>
</reference>
<accession>A0ABR2YFR9</accession>
<name>A0ABR2YFR9_9CHLO</name>
<protein>
    <submittedName>
        <fullName evidence="2">Uncharacterized protein</fullName>
    </submittedName>
</protein>
<evidence type="ECO:0000313" key="3">
    <source>
        <dbReference type="Proteomes" id="UP001491310"/>
    </source>
</evidence>
<dbReference type="EMBL" id="JALJOT010000012">
    <property type="protein sequence ID" value="KAK9904669.1"/>
    <property type="molecule type" value="Genomic_DNA"/>
</dbReference>
<dbReference type="Proteomes" id="UP001491310">
    <property type="component" value="Unassembled WGS sequence"/>
</dbReference>
<keyword evidence="3" id="KW-1185">Reference proteome</keyword>
<comment type="caution">
    <text evidence="2">The sequence shown here is derived from an EMBL/GenBank/DDBJ whole genome shotgun (WGS) entry which is preliminary data.</text>
</comment>
<feature type="region of interest" description="Disordered" evidence="1">
    <location>
        <begin position="19"/>
        <end position="47"/>
    </location>
</feature>
<evidence type="ECO:0000256" key="1">
    <source>
        <dbReference type="SAM" id="MobiDB-lite"/>
    </source>
</evidence>
<sequence length="70" mass="7824">MVQVSAVLRIVKKTTGGKLWNKPWGLPPLTRTQKANKSKGRKAEQKVDQVLREAAVKEPSQDSLQAQRQS</sequence>
<evidence type="ECO:0000313" key="2">
    <source>
        <dbReference type="EMBL" id="KAK9904669.1"/>
    </source>
</evidence>